<gene>
    <name evidence="1" type="ORF">THIOM_001838</name>
</gene>
<evidence type="ECO:0000313" key="2">
    <source>
        <dbReference type="Proteomes" id="UP000076962"/>
    </source>
</evidence>
<comment type="caution">
    <text evidence="1">The sequence shown here is derived from an EMBL/GenBank/DDBJ whole genome shotgun (WGS) entry which is preliminary data.</text>
</comment>
<accession>A0A176S2N5</accession>
<dbReference type="Proteomes" id="UP000076962">
    <property type="component" value="Unassembled WGS sequence"/>
</dbReference>
<proteinExistence type="predicted"/>
<dbReference type="EMBL" id="LUTY01000996">
    <property type="protein sequence ID" value="OAD22361.1"/>
    <property type="molecule type" value="Genomic_DNA"/>
</dbReference>
<organism evidence="1 2">
    <name type="scientific">Candidatus Thiomargarita nelsonii</name>
    <dbReference type="NCBI Taxonomy" id="1003181"/>
    <lineage>
        <taxon>Bacteria</taxon>
        <taxon>Pseudomonadati</taxon>
        <taxon>Pseudomonadota</taxon>
        <taxon>Gammaproteobacteria</taxon>
        <taxon>Thiotrichales</taxon>
        <taxon>Thiotrichaceae</taxon>
        <taxon>Thiomargarita</taxon>
    </lineage>
</organism>
<name>A0A176S2N5_9GAMM</name>
<protein>
    <submittedName>
        <fullName evidence="1">Uncharacterized protein</fullName>
    </submittedName>
</protein>
<reference evidence="1 2" key="1">
    <citation type="submission" date="2016-05" db="EMBL/GenBank/DDBJ databases">
        <title>Single-cell genome of chain-forming Candidatus Thiomargarita nelsonii and comparison to other large sulfur-oxidizing bacteria.</title>
        <authorList>
            <person name="Winkel M."/>
            <person name="Salman V."/>
            <person name="Woyke T."/>
            <person name="Schulz-Vogt H."/>
            <person name="Richter M."/>
            <person name="Flood B."/>
            <person name="Bailey J."/>
            <person name="Amann R."/>
            <person name="Mussmann M."/>
        </authorList>
    </citation>
    <scope>NUCLEOTIDE SEQUENCE [LARGE SCALE GENOMIC DNA]</scope>
    <source>
        <strain evidence="1 2">THI036</strain>
    </source>
</reference>
<sequence length="73" mass="8109">MLNVLPTNVWWGIETVQPLIAIAQRGSATCYAPVSSVMNDHLSQKNCYKYLLFLAVKPFAKLEQCVVPSQIVA</sequence>
<dbReference type="AlphaFoldDB" id="A0A176S2N5"/>
<keyword evidence="2" id="KW-1185">Reference proteome</keyword>
<evidence type="ECO:0000313" key="1">
    <source>
        <dbReference type="EMBL" id="OAD22361.1"/>
    </source>
</evidence>